<dbReference type="Proteomes" id="UP000030758">
    <property type="component" value="Unassembled WGS sequence"/>
</dbReference>
<protein>
    <recommendedName>
        <fullName evidence="2">Ribosome-recycling factor, mitochondrial</fullName>
    </recommendedName>
    <alternativeName>
        <fullName evidence="4">Ribosome-releasing factor, mitochondrial</fullName>
    </alternativeName>
</protein>
<accession>A0A085M9M8</accession>
<sequence length="238" mass="27290">MWLCNRGAVLRQVRVPWMRVTRPLCGCTLKLAIDKGGKKRTVIKLDEKEAQQYLDIASMSAEMEAELAKLKKQYSQRLSIQNVLWAFETLEVRPPGSKEPVLLNSIAQITLKNPRMAVINFASSPEAAKAITQAIDNSGMDVGYQQQSNLLYVPLPRPSREKRENMARNAKLLCNQFHDRLRAVMRSYEIKMRSKKNELPKDVYSSLLHYVEETMRSYARKGESLMESKQSELLDQAK</sequence>
<dbReference type="AlphaFoldDB" id="A0A085M9M8"/>
<keyword evidence="8" id="KW-1185">Reference proteome</keyword>
<evidence type="ECO:0000256" key="1">
    <source>
        <dbReference type="ARBA" id="ARBA00005912"/>
    </source>
</evidence>
<feature type="non-terminal residue" evidence="6">
    <location>
        <position position="238"/>
    </location>
</feature>
<gene>
    <name evidence="6" type="ORF">M513_05191</name>
    <name evidence="7" type="ORF">M514_05191</name>
</gene>
<dbReference type="InterPro" id="IPR002661">
    <property type="entry name" value="Ribosome_recyc_fac"/>
</dbReference>
<evidence type="ECO:0000313" key="6">
    <source>
        <dbReference type="EMBL" id="KFD53924.1"/>
    </source>
</evidence>
<dbReference type="Gene3D" id="3.30.1360.40">
    <property type="match status" value="1"/>
</dbReference>
<feature type="domain" description="Ribosome recycling factor" evidence="5">
    <location>
        <begin position="85"/>
        <end position="234"/>
    </location>
</feature>
<evidence type="ECO:0000313" key="7">
    <source>
        <dbReference type="EMBL" id="KFD62793.1"/>
    </source>
</evidence>
<evidence type="ECO:0000256" key="3">
    <source>
        <dbReference type="ARBA" id="ARBA00022917"/>
    </source>
</evidence>
<proteinExistence type="inferred from homology"/>
<dbReference type="GO" id="GO:0006412">
    <property type="term" value="P:translation"/>
    <property type="evidence" value="ECO:0007669"/>
    <property type="project" value="UniProtKB-KW"/>
</dbReference>
<evidence type="ECO:0000256" key="4">
    <source>
        <dbReference type="ARBA" id="ARBA00033107"/>
    </source>
</evidence>
<comment type="similarity">
    <text evidence="1">Belongs to the RRF family.</text>
</comment>
<reference evidence="6 8" key="1">
    <citation type="journal article" date="2014" name="Nat. Genet.">
        <title>Genome and transcriptome of the porcine whipworm Trichuris suis.</title>
        <authorList>
            <person name="Jex A.R."/>
            <person name="Nejsum P."/>
            <person name="Schwarz E.M."/>
            <person name="Hu L."/>
            <person name="Young N.D."/>
            <person name="Hall R.S."/>
            <person name="Korhonen P.K."/>
            <person name="Liao S."/>
            <person name="Thamsborg S."/>
            <person name="Xia J."/>
            <person name="Xu P."/>
            <person name="Wang S."/>
            <person name="Scheerlinck J.P."/>
            <person name="Hofmann A."/>
            <person name="Sternberg P.W."/>
            <person name="Wang J."/>
            <person name="Gasser R.B."/>
        </authorList>
    </citation>
    <scope>NUCLEOTIDE SEQUENCE [LARGE SCALE GENOMIC DNA]</scope>
    <source>
        <strain evidence="7">DCEP-RM93F</strain>
        <strain evidence="6">DCEP-RM93M</strain>
    </source>
</reference>
<evidence type="ECO:0000259" key="5">
    <source>
        <dbReference type="Pfam" id="PF01765"/>
    </source>
</evidence>
<dbReference type="Pfam" id="PF01765">
    <property type="entry name" value="RRF"/>
    <property type="match status" value="1"/>
</dbReference>
<name>A0A085M9M8_9BILA</name>
<dbReference type="PANTHER" id="PTHR20982:SF3">
    <property type="entry name" value="MITOCHONDRIAL RIBOSOME RECYCLING FACTOR PSEUDO 1"/>
    <property type="match status" value="1"/>
</dbReference>
<dbReference type="InterPro" id="IPR036191">
    <property type="entry name" value="RRF_sf"/>
</dbReference>
<dbReference type="InterPro" id="IPR023584">
    <property type="entry name" value="Ribosome_recyc_fac_dom"/>
</dbReference>
<evidence type="ECO:0000313" key="8">
    <source>
        <dbReference type="Proteomes" id="UP000030764"/>
    </source>
</evidence>
<dbReference type="Gene3D" id="1.10.132.20">
    <property type="entry name" value="Ribosome-recycling factor"/>
    <property type="match status" value="1"/>
</dbReference>
<dbReference type="Proteomes" id="UP000030764">
    <property type="component" value="Unassembled WGS sequence"/>
</dbReference>
<dbReference type="SUPFAM" id="SSF55194">
    <property type="entry name" value="Ribosome recycling factor, RRF"/>
    <property type="match status" value="1"/>
</dbReference>
<organism evidence="6 8">
    <name type="scientific">Trichuris suis</name>
    <name type="common">pig whipworm</name>
    <dbReference type="NCBI Taxonomy" id="68888"/>
    <lineage>
        <taxon>Eukaryota</taxon>
        <taxon>Metazoa</taxon>
        <taxon>Ecdysozoa</taxon>
        <taxon>Nematoda</taxon>
        <taxon>Enoplea</taxon>
        <taxon>Dorylaimia</taxon>
        <taxon>Trichinellida</taxon>
        <taxon>Trichuridae</taxon>
        <taxon>Trichuris</taxon>
    </lineage>
</organism>
<dbReference type="EMBL" id="KL363212">
    <property type="protein sequence ID" value="KFD53924.1"/>
    <property type="molecule type" value="Genomic_DNA"/>
</dbReference>
<evidence type="ECO:0000256" key="2">
    <source>
        <dbReference type="ARBA" id="ARBA00020581"/>
    </source>
</evidence>
<dbReference type="GO" id="GO:0005739">
    <property type="term" value="C:mitochondrion"/>
    <property type="evidence" value="ECO:0007669"/>
    <property type="project" value="TreeGrafter"/>
</dbReference>
<dbReference type="EMBL" id="KL367588">
    <property type="protein sequence ID" value="KFD62793.1"/>
    <property type="molecule type" value="Genomic_DNA"/>
</dbReference>
<dbReference type="GO" id="GO:0043023">
    <property type="term" value="F:ribosomal large subunit binding"/>
    <property type="evidence" value="ECO:0007669"/>
    <property type="project" value="TreeGrafter"/>
</dbReference>
<dbReference type="PANTHER" id="PTHR20982">
    <property type="entry name" value="RIBOSOME RECYCLING FACTOR"/>
    <property type="match status" value="1"/>
</dbReference>
<keyword evidence="3" id="KW-0648">Protein biosynthesis</keyword>